<evidence type="ECO:0000313" key="8">
    <source>
        <dbReference type="Proteomes" id="UP001457282"/>
    </source>
</evidence>
<dbReference type="PROSITE" id="PS51194">
    <property type="entry name" value="HELICASE_CTER"/>
    <property type="match status" value="1"/>
</dbReference>
<dbReference type="GO" id="GO:0005524">
    <property type="term" value="F:ATP binding"/>
    <property type="evidence" value="ECO:0007669"/>
    <property type="project" value="UniProtKB-KW"/>
</dbReference>
<keyword evidence="8" id="KW-1185">Reference proteome</keyword>
<sequence>MSQLSDLVRVILLAVKRLGALNMFKAGQCNVLICTDVASRGLDIPSVDMVINYDIPSNSKDYIHRVGRTARAGRSGVAISLVNQYELEWYIQIEKLIGKKPKDWPPRNLKKVARRGRGEEMRSKKFTKR</sequence>
<dbReference type="SUPFAM" id="SSF52540">
    <property type="entry name" value="P-loop containing nucleoside triphosphate hydrolases"/>
    <property type="match status" value="1"/>
</dbReference>
<keyword evidence="3" id="KW-0347">Helicase</keyword>
<feature type="domain" description="Helicase C-terminal" evidence="6">
    <location>
        <begin position="1"/>
        <end position="113"/>
    </location>
</feature>
<dbReference type="Gene3D" id="3.40.50.300">
    <property type="entry name" value="P-loop containing nucleotide triphosphate hydrolases"/>
    <property type="match status" value="1"/>
</dbReference>
<dbReference type="EMBL" id="JBEDUW010000003">
    <property type="protein sequence ID" value="KAK9937460.1"/>
    <property type="molecule type" value="Genomic_DNA"/>
</dbReference>
<evidence type="ECO:0000313" key="7">
    <source>
        <dbReference type="EMBL" id="KAK9937460.1"/>
    </source>
</evidence>
<accession>A0AAW1XL76</accession>
<dbReference type="CDD" id="cd18787">
    <property type="entry name" value="SF2_C_DEAD"/>
    <property type="match status" value="1"/>
</dbReference>
<dbReference type="InterPro" id="IPR001650">
    <property type="entry name" value="Helicase_C-like"/>
</dbReference>
<reference evidence="7 8" key="1">
    <citation type="journal article" date="2023" name="G3 (Bethesda)">
        <title>A chromosome-length genome assembly and annotation of blackberry (Rubus argutus, cv. 'Hillquist').</title>
        <authorList>
            <person name="Bruna T."/>
            <person name="Aryal R."/>
            <person name="Dudchenko O."/>
            <person name="Sargent D.J."/>
            <person name="Mead D."/>
            <person name="Buti M."/>
            <person name="Cavallini A."/>
            <person name="Hytonen T."/>
            <person name="Andres J."/>
            <person name="Pham M."/>
            <person name="Weisz D."/>
            <person name="Mascagni F."/>
            <person name="Usai G."/>
            <person name="Natali L."/>
            <person name="Bassil N."/>
            <person name="Fernandez G.E."/>
            <person name="Lomsadze A."/>
            <person name="Armour M."/>
            <person name="Olukolu B."/>
            <person name="Poorten T."/>
            <person name="Britton C."/>
            <person name="Davik J."/>
            <person name="Ashrafi H."/>
            <person name="Aiden E.L."/>
            <person name="Borodovsky M."/>
            <person name="Worthington M."/>
        </authorList>
    </citation>
    <scope>NUCLEOTIDE SEQUENCE [LARGE SCALE GENOMIC DNA]</scope>
    <source>
        <strain evidence="7">PI 553951</strain>
    </source>
</reference>
<proteinExistence type="predicted"/>
<comment type="caution">
    <text evidence="7">The sequence shown here is derived from an EMBL/GenBank/DDBJ whole genome shotgun (WGS) entry which is preliminary data.</text>
</comment>
<dbReference type="InterPro" id="IPR050079">
    <property type="entry name" value="DEAD_box_RNA_helicase"/>
</dbReference>
<evidence type="ECO:0000256" key="5">
    <source>
        <dbReference type="SAM" id="MobiDB-lite"/>
    </source>
</evidence>
<evidence type="ECO:0000256" key="2">
    <source>
        <dbReference type="ARBA" id="ARBA00022801"/>
    </source>
</evidence>
<dbReference type="InterPro" id="IPR027417">
    <property type="entry name" value="P-loop_NTPase"/>
</dbReference>
<name>A0AAW1XL76_RUBAR</name>
<dbReference type="GO" id="GO:0003724">
    <property type="term" value="F:RNA helicase activity"/>
    <property type="evidence" value="ECO:0007669"/>
    <property type="project" value="TreeGrafter"/>
</dbReference>
<evidence type="ECO:0000256" key="4">
    <source>
        <dbReference type="ARBA" id="ARBA00022840"/>
    </source>
</evidence>
<dbReference type="PANTHER" id="PTHR47959">
    <property type="entry name" value="ATP-DEPENDENT RNA HELICASE RHLE-RELATED"/>
    <property type="match status" value="1"/>
</dbReference>
<dbReference type="Proteomes" id="UP001457282">
    <property type="component" value="Unassembled WGS sequence"/>
</dbReference>
<keyword evidence="1" id="KW-0547">Nucleotide-binding</keyword>
<gene>
    <name evidence="7" type="ORF">M0R45_014248</name>
</gene>
<protein>
    <recommendedName>
        <fullName evidence="6">Helicase C-terminal domain-containing protein</fullName>
    </recommendedName>
</protein>
<keyword evidence="2" id="KW-0378">Hydrolase</keyword>
<evidence type="ECO:0000256" key="1">
    <source>
        <dbReference type="ARBA" id="ARBA00022741"/>
    </source>
</evidence>
<dbReference type="AlphaFoldDB" id="A0AAW1XL76"/>
<dbReference type="GO" id="GO:0005829">
    <property type="term" value="C:cytosol"/>
    <property type="evidence" value="ECO:0007669"/>
    <property type="project" value="TreeGrafter"/>
</dbReference>
<keyword evidence="4" id="KW-0067">ATP-binding</keyword>
<feature type="region of interest" description="Disordered" evidence="5">
    <location>
        <begin position="106"/>
        <end position="129"/>
    </location>
</feature>
<dbReference type="PANTHER" id="PTHR47959:SF24">
    <property type="entry name" value="ATP-DEPENDENT RNA HELICASE"/>
    <property type="match status" value="1"/>
</dbReference>
<dbReference type="SMART" id="SM00490">
    <property type="entry name" value="HELICc"/>
    <property type="match status" value="1"/>
</dbReference>
<dbReference type="GO" id="GO:0016787">
    <property type="term" value="F:hydrolase activity"/>
    <property type="evidence" value="ECO:0007669"/>
    <property type="project" value="UniProtKB-KW"/>
</dbReference>
<evidence type="ECO:0000259" key="6">
    <source>
        <dbReference type="PROSITE" id="PS51194"/>
    </source>
</evidence>
<evidence type="ECO:0000256" key="3">
    <source>
        <dbReference type="ARBA" id="ARBA00022806"/>
    </source>
</evidence>
<dbReference type="Pfam" id="PF00271">
    <property type="entry name" value="Helicase_C"/>
    <property type="match status" value="1"/>
</dbReference>
<organism evidence="7 8">
    <name type="scientific">Rubus argutus</name>
    <name type="common">Southern blackberry</name>
    <dbReference type="NCBI Taxonomy" id="59490"/>
    <lineage>
        <taxon>Eukaryota</taxon>
        <taxon>Viridiplantae</taxon>
        <taxon>Streptophyta</taxon>
        <taxon>Embryophyta</taxon>
        <taxon>Tracheophyta</taxon>
        <taxon>Spermatophyta</taxon>
        <taxon>Magnoliopsida</taxon>
        <taxon>eudicotyledons</taxon>
        <taxon>Gunneridae</taxon>
        <taxon>Pentapetalae</taxon>
        <taxon>rosids</taxon>
        <taxon>fabids</taxon>
        <taxon>Rosales</taxon>
        <taxon>Rosaceae</taxon>
        <taxon>Rosoideae</taxon>
        <taxon>Rosoideae incertae sedis</taxon>
        <taxon>Rubus</taxon>
    </lineage>
</organism>